<evidence type="ECO:0000256" key="1">
    <source>
        <dbReference type="ARBA" id="ARBA00004123"/>
    </source>
</evidence>
<feature type="compositionally biased region" description="Polar residues" evidence="8">
    <location>
        <begin position="1765"/>
        <end position="1782"/>
    </location>
</feature>
<dbReference type="GO" id="GO:0008270">
    <property type="term" value="F:zinc ion binding"/>
    <property type="evidence" value="ECO:0007669"/>
    <property type="project" value="UniProtKB-KW"/>
</dbReference>
<dbReference type="GO" id="GO:0000978">
    <property type="term" value="F:RNA polymerase II cis-regulatory region sequence-specific DNA binding"/>
    <property type="evidence" value="ECO:0007669"/>
    <property type="project" value="TreeGrafter"/>
</dbReference>
<dbReference type="PANTHER" id="PTHR24404">
    <property type="entry name" value="ZINC FINGER PROTEIN"/>
    <property type="match status" value="1"/>
</dbReference>
<dbReference type="Gene3D" id="3.30.160.60">
    <property type="entry name" value="Classic Zinc Finger"/>
    <property type="match status" value="3"/>
</dbReference>
<feature type="compositionally biased region" description="Polar residues" evidence="8">
    <location>
        <begin position="445"/>
        <end position="454"/>
    </location>
</feature>
<dbReference type="EMBL" id="CAIIXF020000001">
    <property type="protein sequence ID" value="CAH1772581.1"/>
    <property type="molecule type" value="Genomic_DNA"/>
</dbReference>
<dbReference type="Pfam" id="PF00096">
    <property type="entry name" value="zf-C2H2"/>
    <property type="match status" value="1"/>
</dbReference>
<name>A0A8J1UV78_OWEFU</name>
<dbReference type="SMART" id="SM00355">
    <property type="entry name" value="ZnF_C2H2"/>
    <property type="match status" value="11"/>
</dbReference>
<feature type="region of interest" description="Disordered" evidence="8">
    <location>
        <begin position="564"/>
        <end position="611"/>
    </location>
</feature>
<feature type="region of interest" description="Disordered" evidence="8">
    <location>
        <begin position="1565"/>
        <end position="1593"/>
    </location>
</feature>
<dbReference type="PROSITE" id="PS00028">
    <property type="entry name" value="ZINC_FINGER_C2H2_1"/>
    <property type="match status" value="3"/>
</dbReference>
<feature type="region of interest" description="Disordered" evidence="8">
    <location>
        <begin position="1751"/>
        <end position="1782"/>
    </location>
</feature>
<evidence type="ECO:0000256" key="5">
    <source>
        <dbReference type="ARBA" id="ARBA00022833"/>
    </source>
</evidence>
<feature type="region of interest" description="Disordered" evidence="8">
    <location>
        <begin position="802"/>
        <end position="852"/>
    </location>
</feature>
<evidence type="ECO:0000313" key="9">
    <source>
        <dbReference type="EMBL" id="CAH1772581.1"/>
    </source>
</evidence>
<evidence type="ECO:0000256" key="8">
    <source>
        <dbReference type="SAM" id="MobiDB-lite"/>
    </source>
</evidence>
<comment type="caution">
    <text evidence="9">The sequence shown here is derived from an EMBL/GenBank/DDBJ whole genome shotgun (WGS) entry which is preliminary data.</text>
</comment>
<feature type="compositionally biased region" description="Basic and acidic residues" evidence="8">
    <location>
        <begin position="467"/>
        <end position="512"/>
    </location>
</feature>
<comment type="subcellular location">
    <subcellularLocation>
        <location evidence="1">Nucleus</location>
    </subcellularLocation>
</comment>
<feature type="region of interest" description="Disordered" evidence="8">
    <location>
        <begin position="320"/>
        <end position="343"/>
    </location>
</feature>
<reference evidence="9" key="1">
    <citation type="submission" date="2022-03" db="EMBL/GenBank/DDBJ databases">
        <authorList>
            <person name="Martin C."/>
        </authorList>
    </citation>
    <scope>NUCLEOTIDE SEQUENCE</scope>
</reference>
<dbReference type="GO" id="GO:0003700">
    <property type="term" value="F:DNA-binding transcription factor activity"/>
    <property type="evidence" value="ECO:0007669"/>
    <property type="project" value="TreeGrafter"/>
</dbReference>
<feature type="compositionally biased region" description="Basic residues" evidence="8">
    <location>
        <begin position="1751"/>
        <end position="1764"/>
    </location>
</feature>
<dbReference type="InterPro" id="IPR050589">
    <property type="entry name" value="Ikaros_C2H2-ZF"/>
</dbReference>
<feature type="compositionally biased region" description="Basic residues" evidence="8">
    <location>
        <begin position="682"/>
        <end position="696"/>
    </location>
</feature>
<dbReference type="InterPro" id="IPR036236">
    <property type="entry name" value="Znf_C2H2_sf"/>
</dbReference>
<dbReference type="SUPFAM" id="SSF57667">
    <property type="entry name" value="beta-beta-alpha zinc fingers"/>
    <property type="match status" value="1"/>
</dbReference>
<organism evidence="9 10">
    <name type="scientific">Owenia fusiformis</name>
    <name type="common">Polychaete worm</name>
    <dbReference type="NCBI Taxonomy" id="6347"/>
    <lineage>
        <taxon>Eukaryota</taxon>
        <taxon>Metazoa</taxon>
        <taxon>Spiralia</taxon>
        <taxon>Lophotrochozoa</taxon>
        <taxon>Annelida</taxon>
        <taxon>Polychaeta</taxon>
        <taxon>Sedentaria</taxon>
        <taxon>Canalipalpata</taxon>
        <taxon>Sabellida</taxon>
        <taxon>Oweniida</taxon>
        <taxon>Oweniidae</taxon>
        <taxon>Owenia</taxon>
    </lineage>
</organism>
<keyword evidence="7" id="KW-0539">Nucleus</keyword>
<keyword evidence="4" id="KW-0863">Zinc-finger</keyword>
<feature type="compositionally biased region" description="Low complexity" evidence="8">
    <location>
        <begin position="1574"/>
        <end position="1590"/>
    </location>
</feature>
<evidence type="ECO:0000256" key="7">
    <source>
        <dbReference type="ARBA" id="ARBA00023242"/>
    </source>
</evidence>
<evidence type="ECO:0000256" key="2">
    <source>
        <dbReference type="ARBA" id="ARBA00022723"/>
    </source>
</evidence>
<protein>
    <submittedName>
        <fullName evidence="9">Uncharacterized protein</fullName>
    </submittedName>
</protein>
<keyword evidence="2" id="KW-0479">Metal-binding</keyword>
<keyword evidence="10" id="KW-1185">Reference proteome</keyword>
<keyword evidence="3" id="KW-0677">Repeat</keyword>
<evidence type="ECO:0000256" key="4">
    <source>
        <dbReference type="ARBA" id="ARBA00022771"/>
    </source>
</evidence>
<evidence type="ECO:0000313" key="10">
    <source>
        <dbReference type="Proteomes" id="UP000749559"/>
    </source>
</evidence>
<feature type="region of interest" description="Disordered" evidence="8">
    <location>
        <begin position="1530"/>
        <end position="1551"/>
    </location>
</feature>
<keyword evidence="5" id="KW-0862">Zinc</keyword>
<dbReference type="GO" id="GO:0006357">
    <property type="term" value="P:regulation of transcription by RNA polymerase II"/>
    <property type="evidence" value="ECO:0007669"/>
    <property type="project" value="TreeGrafter"/>
</dbReference>
<dbReference type="InterPro" id="IPR013087">
    <property type="entry name" value="Znf_C2H2_type"/>
</dbReference>
<accession>A0A8J1UV78</accession>
<evidence type="ECO:0000256" key="3">
    <source>
        <dbReference type="ARBA" id="ARBA00022737"/>
    </source>
</evidence>
<feature type="compositionally biased region" description="Basic and acidic residues" evidence="8">
    <location>
        <begin position="572"/>
        <end position="603"/>
    </location>
</feature>
<keyword evidence="6" id="KW-0238">DNA-binding</keyword>
<dbReference type="PANTHER" id="PTHR24404:SF106">
    <property type="entry name" value="C2H2-TYPE DOMAIN-CONTAINING PROTEIN"/>
    <property type="match status" value="1"/>
</dbReference>
<sequence length="1791" mass="201656">MEEDYSAIDLPPGTMYGHMPQTDPGFHQNGQHLFNQHAGQHFQQRGPPPPQMLSQGLPDMLGPHMGIEHCSNQRPLLSPPGVVYMNTPASHMRMPGLPPHLQTSLHQQVPMLPSPQMMPLSPEMMPPHYPQGFPQVLNRETPQRSPMNVINELEKNTRRRMAELRESTGSYSPHEQVQQVNEQQLELNQNMGFQIQQEHQNSIQRNMLESEHMLDPNFTIHGMPHMVSSMRRLSAEEIHRKLPPQQFLRSVPQGMDIRPYPLSRPHQYPQNHELRKAFDPLHGILNGNNINSRLPKPPPLKQGIPVSYPKDSATETLMSNKESECQGNPCHESSERSSTGIWPPLLLPDVVQTLSDTNTPQPSTGKPVEVFQSENSEQVNSHQTIENSVDTCTYSQVDKTHKIGNNVIEFDSSTENPTKMYAPSPSHLDTSPNAIKKHIPDNKPKTTVSDSINNDIDGVHHPTGTKDNNECNLHKDQTQGNHEYEHESSKPTENDGVSNEHDDNNIIHKTDSKSINGESNAKDPSVPSNLNEADDLLMDETPEAQNTVADVSNATIDDIGEQSNQQLDSVENDDKMSQPVDKSEQNNEKQSESPVSMKEDDVNKNNPDGSQKENYIYLNIKVDGKLDKSKYFECIPCTYKTPSKHKYDEHMEAHIHRKYVCKFCDKVFIKSSDVQRHEPLHSQHHKSPIKRFHNQHRNTENEDSDNDDHHEMPNMALTQTFKKSVPDNVPISDPHMDTDDAVGNSEAGADNSDSIIENDHNGDSEVNNEIALMRKQYLDSVKRPGDQGDDEMDIDEESINTLHSPQRTGGLWPGPGYTSTPSDGGPSEKGLSPRRSRMGLNHEDPSYRPSSVRNVNSEAIDGVRRSGRTRTLTSSSLMDSSIWASPDDPSLEIKAEPQYPNMPYDNSYIGESQDYYPGPENDWIGGPRKPHQGAWTYNCVRCKYKTNQKVRYDMHMQSHNGNYICPVCDKAMLYLSDFVRHVDTHEKYYYECPYYNDCKYNSTSLNSFEKHLRTIHPDHASECPTCGFKSNSTVRFFKHLETHSLTANEMLGVLCKSTNREVKHVPSLDIPDGPAVPVISSPASAVLTTSAISAPTSPLLIQASAVCQDTGQLSHNVSDISDFSPKIVSVAGSVTSDFSYIQPTNHVPIKHIPFSSPEHGNTSKKCMFVCMYCKHMFVSEQAIRYHVEKEHKTKLVMAPGGSTVQSSIAMNKPRDPGGRFQTMRSMFDAQKPPSEKSYTCVKQVKTTTGQLLQVTVDKFGVPKSTVAFKCLLCNMIFVAKDNLKIHLEECKVKHGIQHGGKGYIATEESQSYSPESALKMSQNILYKEVQIIPKLVKKKQKQEQTDINDGLELTNNTARLETITKNKCIKTGHFKCKYQGDNTVELFANRNAIVMLKNKPEPKNNVVYKINVGGMTKLQGPGKENPKNSVPRTEINQVEKTETVKGSDSNDIEAATTTDNIDKGESIEDENVSLEIPNQHNNEEIKMDVSVDNQIPKDPTENGVMSNQLPTKNENVISEGELGAIQEYEDSKHKEADSQIDENTSESKNKNDRLLTMLGLIHKNKTQEKNDINESLPSTSSFTSISPSESNQTTGDLVDAMVTSADVMVTSSTSPANSTKLKMLSTEIPCRMCSYKTRSPECYEAHVLGHKAVKHEHSDAIFQSYSLVNVNNREMYECKLCPYRSKRLDKIEQHLFFHKTKQFMCNICDRAFIKRCDLERHMEVEMRNRMRGQGYVFNGARKTVQLAKRRASGYKRGKYRKHKSTPGSQTIKNESFTGYQPNNIPDHLMNI</sequence>
<feature type="region of interest" description="Disordered" evidence="8">
    <location>
        <begin position="676"/>
        <end position="764"/>
    </location>
</feature>
<evidence type="ECO:0000256" key="6">
    <source>
        <dbReference type="ARBA" id="ARBA00023125"/>
    </source>
</evidence>
<feature type="region of interest" description="Disordered" evidence="8">
    <location>
        <begin position="411"/>
        <end position="532"/>
    </location>
</feature>
<gene>
    <name evidence="9" type="ORF">OFUS_LOCUS320</name>
</gene>
<dbReference type="GO" id="GO:0005634">
    <property type="term" value="C:nucleus"/>
    <property type="evidence" value="ECO:0007669"/>
    <property type="project" value="UniProtKB-SubCell"/>
</dbReference>
<dbReference type="Proteomes" id="UP000749559">
    <property type="component" value="Unassembled WGS sequence"/>
</dbReference>
<proteinExistence type="predicted"/>
<dbReference type="PROSITE" id="PS50157">
    <property type="entry name" value="ZINC_FINGER_C2H2_2"/>
    <property type="match status" value="2"/>
</dbReference>